<dbReference type="GO" id="GO:0007031">
    <property type="term" value="P:peroxisome organization"/>
    <property type="evidence" value="ECO:0007669"/>
    <property type="project" value="TreeGrafter"/>
</dbReference>
<name>A0A0M3INN1_ASCLU</name>
<dbReference type="PANTHER" id="PTHR11384">
    <property type="entry name" value="ATP-BINDING CASSETTE, SUB-FAMILY D MEMBER"/>
    <property type="match status" value="1"/>
</dbReference>
<evidence type="ECO:0000256" key="2">
    <source>
        <dbReference type="ARBA" id="ARBA00022692"/>
    </source>
</evidence>
<evidence type="ECO:0000256" key="1">
    <source>
        <dbReference type="ARBA" id="ARBA00022448"/>
    </source>
</evidence>
<reference evidence="8" key="1">
    <citation type="submission" date="2017-02" db="UniProtKB">
        <authorList>
            <consortium name="WormBaseParasite"/>
        </authorList>
    </citation>
    <scope>IDENTIFICATION</scope>
</reference>
<dbReference type="GO" id="GO:0006635">
    <property type="term" value="P:fatty acid beta-oxidation"/>
    <property type="evidence" value="ECO:0007669"/>
    <property type="project" value="TreeGrafter"/>
</dbReference>
<feature type="domain" description="ABC transmembrane type-1" evidence="6">
    <location>
        <begin position="111"/>
        <end position="265"/>
    </location>
</feature>
<feature type="transmembrane region" description="Helical" evidence="5">
    <location>
        <begin position="153"/>
        <end position="175"/>
    </location>
</feature>
<dbReference type="Proteomes" id="UP000036681">
    <property type="component" value="Unplaced"/>
</dbReference>
<keyword evidence="1" id="KW-0813">Transport</keyword>
<evidence type="ECO:0000256" key="4">
    <source>
        <dbReference type="ARBA" id="ARBA00023136"/>
    </source>
</evidence>
<dbReference type="GO" id="GO:0042760">
    <property type="term" value="P:very long-chain fatty acid catabolic process"/>
    <property type="evidence" value="ECO:0007669"/>
    <property type="project" value="TreeGrafter"/>
</dbReference>
<dbReference type="GO" id="GO:0005778">
    <property type="term" value="C:peroxisomal membrane"/>
    <property type="evidence" value="ECO:0007669"/>
    <property type="project" value="TreeGrafter"/>
</dbReference>
<feature type="transmembrane region" description="Helical" evidence="5">
    <location>
        <begin position="87"/>
        <end position="107"/>
    </location>
</feature>
<dbReference type="GO" id="GO:0140359">
    <property type="term" value="F:ABC-type transporter activity"/>
    <property type="evidence" value="ECO:0007669"/>
    <property type="project" value="InterPro"/>
</dbReference>
<keyword evidence="4 5" id="KW-0472">Membrane</keyword>
<dbReference type="AlphaFoldDB" id="A0A0M3INN1"/>
<keyword evidence="3 5" id="KW-1133">Transmembrane helix</keyword>
<accession>A0A0M3INN1</accession>
<sequence length="418" mass="48105">MVVDFAFEVSIGGEVHELSRQLLEILALASFLSWMLYLSWRSNAIQQLSDRYFKNRAYYNINCIDDHGIDNPDQRMTQDVERMCSKLAIDVLPSILIGPFVVAWYTYKTAQTDQRMTQDVERMCSKLAIDVLPSILIGPFVVAWYTYKTAQTAGGLGIAIIYGYFVLGTVVNKILLSPMVKWNARVEKAEGDFRFKHVTLRNNAESSALYNAEAFERYESDRLFNVLWWRQFRFMSWKLPNFFWQQLFDYYGGILSYAIQFIPVFVYHLYEHTPPDELAGIISKNAFVYIYLVNSFTRMTDVALSVGEVAGIMQRVSEFMRICELEQHQQLAGKDSESDSNFDGGYDNFAADTSTTKFDPQVTVENGTIEEGNQSQQEEKEDKDIDLIYDIVGLSYSQPDDQSRRMLEGLLEPLLLSQ</sequence>
<dbReference type="WBParaSite" id="ALUE_0002035901-mRNA-1">
    <property type="protein sequence ID" value="ALUE_0002035901-mRNA-1"/>
    <property type="gene ID" value="ALUE_0002035901"/>
</dbReference>
<dbReference type="InterPro" id="IPR011527">
    <property type="entry name" value="ABC1_TM_dom"/>
</dbReference>
<dbReference type="InterPro" id="IPR050835">
    <property type="entry name" value="ABC_transporter_sub-D"/>
</dbReference>
<evidence type="ECO:0000313" key="8">
    <source>
        <dbReference type="WBParaSite" id="ALUE_0002035901-mRNA-1"/>
    </source>
</evidence>
<feature type="transmembrane region" description="Helical" evidence="5">
    <location>
        <begin position="127"/>
        <end position="147"/>
    </location>
</feature>
<organism evidence="7 8">
    <name type="scientific">Ascaris lumbricoides</name>
    <name type="common">Giant roundworm</name>
    <dbReference type="NCBI Taxonomy" id="6252"/>
    <lineage>
        <taxon>Eukaryota</taxon>
        <taxon>Metazoa</taxon>
        <taxon>Ecdysozoa</taxon>
        <taxon>Nematoda</taxon>
        <taxon>Chromadorea</taxon>
        <taxon>Rhabditida</taxon>
        <taxon>Spirurina</taxon>
        <taxon>Ascaridomorpha</taxon>
        <taxon>Ascaridoidea</taxon>
        <taxon>Ascarididae</taxon>
        <taxon>Ascaris</taxon>
    </lineage>
</organism>
<keyword evidence="7" id="KW-1185">Reference proteome</keyword>
<feature type="transmembrane region" description="Helical" evidence="5">
    <location>
        <begin position="248"/>
        <end position="270"/>
    </location>
</feature>
<protein>
    <submittedName>
        <fullName evidence="8">ABC transmembrane type-1 domain-containing protein</fullName>
    </submittedName>
</protein>
<evidence type="ECO:0000313" key="7">
    <source>
        <dbReference type="Proteomes" id="UP000036681"/>
    </source>
</evidence>
<dbReference type="GO" id="GO:0015910">
    <property type="term" value="P:long-chain fatty acid import into peroxisome"/>
    <property type="evidence" value="ECO:0007669"/>
    <property type="project" value="TreeGrafter"/>
</dbReference>
<proteinExistence type="predicted"/>
<dbReference type="PANTHER" id="PTHR11384:SF65">
    <property type="entry name" value="ABC TRANSPORTER DOMAIN-CONTAINING PROTEIN"/>
    <property type="match status" value="1"/>
</dbReference>
<evidence type="ECO:0000256" key="3">
    <source>
        <dbReference type="ARBA" id="ARBA00022989"/>
    </source>
</evidence>
<evidence type="ECO:0000259" key="6">
    <source>
        <dbReference type="Pfam" id="PF06472"/>
    </source>
</evidence>
<dbReference type="Pfam" id="PF06472">
    <property type="entry name" value="ABC_membrane_2"/>
    <property type="match status" value="1"/>
</dbReference>
<evidence type="ECO:0000256" key="5">
    <source>
        <dbReference type="SAM" id="Phobius"/>
    </source>
</evidence>
<dbReference type="GO" id="GO:0005324">
    <property type="term" value="F:long-chain fatty acid transmembrane transporter activity"/>
    <property type="evidence" value="ECO:0007669"/>
    <property type="project" value="TreeGrafter"/>
</dbReference>
<dbReference type="GO" id="GO:0005524">
    <property type="term" value="F:ATP binding"/>
    <property type="evidence" value="ECO:0007669"/>
    <property type="project" value="InterPro"/>
</dbReference>
<keyword evidence="2 5" id="KW-0812">Transmembrane</keyword>